<gene>
    <name evidence="2" type="ORF">QNI16_33790</name>
</gene>
<sequence>MRKIILDLAVTLDGFIEGANGEVDWCIMDDDMGFDQFVEEIDTILYGRISYELYGYYTPDASRSQTEIDFAKATQKMKKYVFSRSLSTIQGNATLVSENIAEEIYKLKESPGKDIWLFGGASLITSFIQADLIDEYRIGVHPVALGSGKPLFQQLQQRLDLQLIDTKVYRSGVTLLRYKPKQSE</sequence>
<dbReference type="PANTHER" id="PTHR38011:SF11">
    <property type="entry name" value="2,5-DIAMINO-6-RIBOSYLAMINO-4(3H)-PYRIMIDINONE 5'-PHOSPHATE REDUCTASE"/>
    <property type="match status" value="1"/>
</dbReference>
<reference evidence="2" key="1">
    <citation type="submission" date="2023-05" db="EMBL/GenBank/DDBJ databases">
        <authorList>
            <person name="Zhang X."/>
        </authorList>
    </citation>
    <scope>NUCLEOTIDE SEQUENCE</scope>
    <source>
        <strain evidence="2">YF14B1</strain>
    </source>
</reference>
<dbReference type="Pfam" id="PF01872">
    <property type="entry name" value="RibD_C"/>
    <property type="match status" value="1"/>
</dbReference>
<dbReference type="GO" id="GO:0009231">
    <property type="term" value="P:riboflavin biosynthetic process"/>
    <property type="evidence" value="ECO:0007669"/>
    <property type="project" value="InterPro"/>
</dbReference>
<evidence type="ECO:0000313" key="2">
    <source>
        <dbReference type="EMBL" id="MDJ1485512.1"/>
    </source>
</evidence>
<dbReference type="EMBL" id="JASJOS010000020">
    <property type="protein sequence ID" value="MDJ1485512.1"/>
    <property type="molecule type" value="Genomic_DNA"/>
</dbReference>
<dbReference type="Proteomes" id="UP001241110">
    <property type="component" value="Unassembled WGS sequence"/>
</dbReference>
<dbReference type="InterPro" id="IPR024072">
    <property type="entry name" value="DHFR-like_dom_sf"/>
</dbReference>
<evidence type="ECO:0000259" key="1">
    <source>
        <dbReference type="Pfam" id="PF01872"/>
    </source>
</evidence>
<name>A0AAE3QU62_9BACT</name>
<evidence type="ECO:0000313" key="3">
    <source>
        <dbReference type="Proteomes" id="UP001241110"/>
    </source>
</evidence>
<dbReference type="GO" id="GO:0008703">
    <property type="term" value="F:5-amino-6-(5-phosphoribosylamino)uracil reductase activity"/>
    <property type="evidence" value="ECO:0007669"/>
    <property type="project" value="InterPro"/>
</dbReference>
<dbReference type="Gene3D" id="3.40.430.10">
    <property type="entry name" value="Dihydrofolate Reductase, subunit A"/>
    <property type="match status" value="1"/>
</dbReference>
<organism evidence="2 3">
    <name type="scientific">Xanthocytophaga flava</name>
    <dbReference type="NCBI Taxonomy" id="3048013"/>
    <lineage>
        <taxon>Bacteria</taxon>
        <taxon>Pseudomonadati</taxon>
        <taxon>Bacteroidota</taxon>
        <taxon>Cytophagia</taxon>
        <taxon>Cytophagales</taxon>
        <taxon>Rhodocytophagaceae</taxon>
        <taxon>Xanthocytophaga</taxon>
    </lineage>
</organism>
<dbReference type="SUPFAM" id="SSF53597">
    <property type="entry name" value="Dihydrofolate reductase-like"/>
    <property type="match status" value="1"/>
</dbReference>
<comment type="caution">
    <text evidence="2">The sequence shown here is derived from an EMBL/GenBank/DDBJ whole genome shotgun (WGS) entry which is preliminary data.</text>
</comment>
<protein>
    <submittedName>
        <fullName evidence="2">Dihydrofolate reductase family protein</fullName>
    </submittedName>
</protein>
<accession>A0AAE3QU62</accession>
<feature type="domain" description="Bacterial bifunctional deaminase-reductase C-terminal" evidence="1">
    <location>
        <begin position="2"/>
        <end position="174"/>
    </location>
</feature>
<dbReference type="AlphaFoldDB" id="A0AAE3QU62"/>
<proteinExistence type="predicted"/>
<dbReference type="PANTHER" id="PTHR38011">
    <property type="entry name" value="DIHYDROFOLATE REDUCTASE FAMILY PROTEIN (AFU_ORTHOLOGUE AFUA_8G06820)"/>
    <property type="match status" value="1"/>
</dbReference>
<dbReference type="InterPro" id="IPR002734">
    <property type="entry name" value="RibDG_C"/>
</dbReference>
<dbReference type="RefSeq" id="WP_313988168.1">
    <property type="nucleotide sequence ID" value="NZ_JASJOS010000020.1"/>
</dbReference>
<dbReference type="InterPro" id="IPR050765">
    <property type="entry name" value="Riboflavin_Biosynth_HTPR"/>
</dbReference>